<dbReference type="Gene3D" id="2.60.40.790">
    <property type="match status" value="1"/>
</dbReference>
<dbReference type="SUPFAM" id="SSF49764">
    <property type="entry name" value="HSP20-like chaperones"/>
    <property type="match status" value="1"/>
</dbReference>
<proteinExistence type="inferred from homology"/>
<reference evidence="4 5" key="1">
    <citation type="journal article" date="2013" name="BMC Genomics">
        <title>The miniature genome of a carnivorous plant Genlisea aurea contains a low number of genes and short non-coding sequences.</title>
        <authorList>
            <person name="Leushkin E.V."/>
            <person name="Sutormin R.A."/>
            <person name="Nabieva E.R."/>
            <person name="Penin A.A."/>
            <person name="Kondrashov A.S."/>
            <person name="Logacheva M.D."/>
        </authorList>
    </citation>
    <scope>NUCLEOTIDE SEQUENCE [LARGE SCALE GENOMIC DNA]</scope>
</reference>
<sequence>MAAYIELFDNEAGTFDSLDSFHYGRKETPENYVIAITGIGPTKKGLVVKVCEMVSCNPCLEITAKYENGAEKFGTLIDLAENANLDEAVADLKDGVLTITVPKSEGKAPTKAKGREIEISE</sequence>
<dbReference type="InterPro" id="IPR008978">
    <property type="entry name" value="HSP20-like_chaperone"/>
</dbReference>
<comment type="similarity">
    <text evidence="1 2">Belongs to the small heat shock protein (HSP20) family.</text>
</comment>
<name>S8DXD0_9LAMI</name>
<feature type="domain" description="SHSP" evidence="3">
    <location>
        <begin position="12"/>
        <end position="120"/>
    </location>
</feature>
<dbReference type="PROSITE" id="PS01031">
    <property type="entry name" value="SHSP"/>
    <property type="match status" value="1"/>
</dbReference>
<gene>
    <name evidence="4" type="ORF">M569_06836</name>
</gene>
<dbReference type="InterPro" id="IPR002068">
    <property type="entry name" value="A-crystallin/Hsp20_dom"/>
</dbReference>
<protein>
    <recommendedName>
        <fullName evidence="3">SHSP domain-containing protein</fullName>
    </recommendedName>
</protein>
<evidence type="ECO:0000256" key="1">
    <source>
        <dbReference type="PROSITE-ProRule" id="PRU00285"/>
    </source>
</evidence>
<dbReference type="AlphaFoldDB" id="S8DXD0"/>
<dbReference type="EMBL" id="AUSU01002847">
    <property type="protein sequence ID" value="EPS67938.1"/>
    <property type="molecule type" value="Genomic_DNA"/>
</dbReference>
<comment type="caution">
    <text evidence="4">The sequence shown here is derived from an EMBL/GenBank/DDBJ whole genome shotgun (WGS) entry which is preliminary data.</text>
</comment>
<evidence type="ECO:0000256" key="2">
    <source>
        <dbReference type="RuleBase" id="RU003616"/>
    </source>
</evidence>
<dbReference type="Pfam" id="PF00011">
    <property type="entry name" value="HSP20"/>
    <property type="match status" value="1"/>
</dbReference>
<evidence type="ECO:0000313" key="4">
    <source>
        <dbReference type="EMBL" id="EPS67938.1"/>
    </source>
</evidence>
<evidence type="ECO:0000259" key="3">
    <source>
        <dbReference type="PROSITE" id="PS01031"/>
    </source>
</evidence>
<dbReference type="Proteomes" id="UP000015453">
    <property type="component" value="Unassembled WGS sequence"/>
</dbReference>
<dbReference type="OrthoDB" id="1431247at2759"/>
<accession>S8DXD0</accession>
<organism evidence="4 5">
    <name type="scientific">Genlisea aurea</name>
    <dbReference type="NCBI Taxonomy" id="192259"/>
    <lineage>
        <taxon>Eukaryota</taxon>
        <taxon>Viridiplantae</taxon>
        <taxon>Streptophyta</taxon>
        <taxon>Embryophyta</taxon>
        <taxon>Tracheophyta</taxon>
        <taxon>Spermatophyta</taxon>
        <taxon>Magnoliopsida</taxon>
        <taxon>eudicotyledons</taxon>
        <taxon>Gunneridae</taxon>
        <taxon>Pentapetalae</taxon>
        <taxon>asterids</taxon>
        <taxon>lamiids</taxon>
        <taxon>Lamiales</taxon>
        <taxon>Lentibulariaceae</taxon>
        <taxon>Genlisea</taxon>
    </lineage>
</organism>
<keyword evidence="5" id="KW-1185">Reference proteome</keyword>
<evidence type="ECO:0000313" key="5">
    <source>
        <dbReference type="Proteomes" id="UP000015453"/>
    </source>
</evidence>